<keyword evidence="1" id="KW-0472">Membrane</keyword>
<feature type="transmembrane region" description="Helical" evidence="1">
    <location>
        <begin position="28"/>
        <end position="47"/>
    </location>
</feature>
<dbReference type="InterPro" id="IPR011621">
    <property type="entry name" value="Metal-dep_PHydrolase_7TM_intra"/>
</dbReference>
<evidence type="ECO:0000313" key="3">
    <source>
        <dbReference type="EMBL" id="PIZ41402.1"/>
    </source>
</evidence>
<protein>
    <recommendedName>
        <fullName evidence="2">HD domain-containing protein</fullName>
    </recommendedName>
</protein>
<dbReference type="NCBIfam" id="TIGR00277">
    <property type="entry name" value="HDIG"/>
    <property type="match status" value="1"/>
</dbReference>
<dbReference type="InterPro" id="IPR006675">
    <property type="entry name" value="HDIG_dom"/>
</dbReference>
<comment type="caution">
    <text evidence="3">The sequence shown here is derived from an EMBL/GenBank/DDBJ whole genome shotgun (WGS) entry which is preliminary data.</text>
</comment>
<dbReference type="RefSeq" id="WP_286678189.1">
    <property type="nucleotide sequence ID" value="NZ_MNXI01000066.1"/>
</dbReference>
<proteinExistence type="predicted"/>
<evidence type="ECO:0000256" key="1">
    <source>
        <dbReference type="SAM" id="Phobius"/>
    </source>
</evidence>
<feature type="transmembrane region" description="Helical" evidence="1">
    <location>
        <begin position="430"/>
        <end position="451"/>
    </location>
</feature>
<keyword evidence="1" id="KW-1133">Transmembrane helix</keyword>
<feature type="domain" description="HD" evidence="2">
    <location>
        <begin position="484"/>
        <end position="628"/>
    </location>
</feature>
<dbReference type="PANTHER" id="PTHR36442">
    <property type="entry name" value="CYCLIC-DI-AMP PHOSPHODIESTERASE PGPH"/>
    <property type="match status" value="1"/>
</dbReference>
<accession>A0A2M7T9P6</accession>
<feature type="transmembrane region" description="Helical" evidence="1">
    <location>
        <begin position="373"/>
        <end position="391"/>
    </location>
</feature>
<dbReference type="InterPro" id="IPR011624">
    <property type="entry name" value="Metal-dep_PHydrolase_7TM_extra"/>
</dbReference>
<keyword evidence="1" id="KW-0812">Transmembrane</keyword>
<dbReference type="InterPro" id="IPR052722">
    <property type="entry name" value="PgpH_phosphodiesterase"/>
</dbReference>
<dbReference type="SUPFAM" id="SSF109604">
    <property type="entry name" value="HD-domain/PDEase-like"/>
    <property type="match status" value="1"/>
</dbReference>
<dbReference type="Gene3D" id="1.10.3210.10">
    <property type="entry name" value="Hypothetical protein af1432"/>
    <property type="match status" value="1"/>
</dbReference>
<dbReference type="Pfam" id="PF07698">
    <property type="entry name" value="7TM-7TMR_HD"/>
    <property type="match status" value="1"/>
</dbReference>
<dbReference type="Pfam" id="PF07697">
    <property type="entry name" value="7TMR-HDED"/>
    <property type="match status" value="1"/>
</dbReference>
<feature type="transmembrane region" description="Helical" evidence="1">
    <location>
        <begin position="273"/>
        <end position="295"/>
    </location>
</feature>
<dbReference type="EMBL" id="PFNG01000059">
    <property type="protein sequence ID" value="PIZ41402.1"/>
    <property type="molecule type" value="Genomic_DNA"/>
</dbReference>
<dbReference type="Proteomes" id="UP000230956">
    <property type="component" value="Unassembled WGS sequence"/>
</dbReference>
<dbReference type="InterPro" id="IPR006674">
    <property type="entry name" value="HD_domain"/>
</dbReference>
<name>A0A2M7T9P6_9ACTN</name>
<organism evidence="3 4">
    <name type="scientific">Candidatus Aquicultor secundus</name>
    <dbReference type="NCBI Taxonomy" id="1973895"/>
    <lineage>
        <taxon>Bacteria</taxon>
        <taxon>Bacillati</taxon>
        <taxon>Actinomycetota</taxon>
        <taxon>Candidatus Aquicultoria</taxon>
        <taxon>Candidatus Aquicultorales</taxon>
        <taxon>Candidatus Aquicultoraceae</taxon>
        <taxon>Candidatus Aquicultor</taxon>
    </lineage>
</organism>
<gene>
    <name evidence="3" type="ORF">COY37_02275</name>
</gene>
<evidence type="ECO:0000259" key="2">
    <source>
        <dbReference type="PROSITE" id="PS51831"/>
    </source>
</evidence>
<dbReference type="PROSITE" id="PS51831">
    <property type="entry name" value="HD"/>
    <property type="match status" value="1"/>
</dbReference>
<feature type="transmembrane region" description="Helical" evidence="1">
    <location>
        <begin position="307"/>
        <end position="332"/>
    </location>
</feature>
<dbReference type="AlphaFoldDB" id="A0A2M7T9P6"/>
<dbReference type="InterPro" id="IPR003607">
    <property type="entry name" value="HD/PDEase_dom"/>
</dbReference>
<feature type="transmembrane region" description="Helical" evidence="1">
    <location>
        <begin position="344"/>
        <end position="367"/>
    </location>
</feature>
<feature type="transmembrane region" description="Helical" evidence="1">
    <location>
        <begin position="398"/>
        <end position="424"/>
    </location>
</feature>
<dbReference type="SMART" id="SM00471">
    <property type="entry name" value="HDc"/>
    <property type="match status" value="1"/>
</dbReference>
<dbReference type="CDD" id="cd00077">
    <property type="entry name" value="HDc"/>
    <property type="match status" value="1"/>
</dbReference>
<sequence>MTADFGLAKAKEFYNKVDWQSTDLRRSLLVALIFVVVLATLTIDFLPDRLSGIQVGKPSPKTIKASRDLEFVDFDRTEALRKEAAAHVQKVYNRDWAVENQVIDLVRKFFNAVRQVRVNQALTPEAKLDLLSKEVGSTFDKSVLGILLVAPDTDLNAVESTIVNQIDQAYRDRVTSENLINKKSEFRSMAGGLTEDRNKGAVIAEVGMLYLKPNYFYDEKATEWLRKEASNGILPVVVSKQKGETVVREGEIVSSGQEKILKELGLMKRGIDLVRIGGLSLFALVAFLAFALYLHHYQLRIYKNDRLIAVLGIIFIATILLAKFVGPFYSFFLIPVAAAAMLTALLFGVEISVLMVLMIGLFSGLIAGQNYQYALYGLLTGLFAIFATYNIRHRTDLVIAGAWVTLATTVLALTTTLLSGAGWFEVLKNLGWGLLGGISAAVLTIGALPFLEKAFGITTDIKLVELSYANQPLLRELMMKAPGTYNHSIMTGNLAESAAEEIGANPLLARVGAYYHDIGKIKRPLFFVENQIGGENPHDHTNPSLSCLIITSHVKDGVEMAKKQHLPREIVDIINEHHGSSVVAYFYAKAKENIVKECISEENFRYQGPRPGTKEAALVMLADSVEAAARTITKPSPGRIEQLIKRIVQSKLDDGQLNESDLTLNDIEKIIRSFTQVLSSLYHTRIEYPTVPFPQTRSLAAHGNPNK</sequence>
<dbReference type="PANTHER" id="PTHR36442:SF1">
    <property type="entry name" value="CYCLIC-DI-AMP PHOSPHODIESTERASE PGPH"/>
    <property type="match status" value="1"/>
</dbReference>
<evidence type="ECO:0000313" key="4">
    <source>
        <dbReference type="Proteomes" id="UP000230956"/>
    </source>
</evidence>
<dbReference type="Pfam" id="PF01966">
    <property type="entry name" value="HD"/>
    <property type="match status" value="1"/>
</dbReference>
<reference evidence="4" key="1">
    <citation type="submission" date="2017-09" db="EMBL/GenBank/DDBJ databases">
        <title>Depth-based differentiation of microbial function through sediment-hosted aquifers and enrichment of novel symbionts in the deep terrestrial subsurface.</title>
        <authorList>
            <person name="Probst A.J."/>
            <person name="Ladd B."/>
            <person name="Jarett J.K."/>
            <person name="Geller-Mcgrath D.E."/>
            <person name="Sieber C.M.K."/>
            <person name="Emerson J.B."/>
            <person name="Anantharaman K."/>
            <person name="Thomas B.C."/>
            <person name="Malmstrom R."/>
            <person name="Stieglmeier M."/>
            <person name="Klingl A."/>
            <person name="Woyke T."/>
            <person name="Ryan C.M."/>
            <person name="Banfield J.F."/>
        </authorList>
    </citation>
    <scope>NUCLEOTIDE SEQUENCE [LARGE SCALE GENOMIC DNA]</scope>
</reference>